<reference evidence="7" key="1">
    <citation type="submission" date="2016-10" db="EMBL/GenBank/DDBJ databases">
        <title>Frankia sp. NRRL B-16386 Genome sequencing.</title>
        <authorList>
            <person name="Ghodhbane-Gtari F."/>
            <person name="Swanson E."/>
            <person name="Gueddou A."/>
            <person name="Hezbri K."/>
            <person name="Ktari K."/>
            <person name="Nouioui I."/>
            <person name="Morris K."/>
            <person name="Simpson S."/>
            <person name="Abebe-Akele F."/>
            <person name="Thomas K."/>
            <person name="Gtari M."/>
            <person name="Tisa L.S."/>
        </authorList>
    </citation>
    <scope>NUCLEOTIDE SEQUENCE [LARGE SCALE GENOMIC DNA]</scope>
    <source>
        <strain evidence="7">NRRL B-16386</strain>
    </source>
</reference>
<dbReference type="STRING" id="1834516.BL253_11205"/>
<gene>
    <name evidence="6" type="ORF">BL253_11205</name>
</gene>
<dbReference type="RefSeq" id="WP_076816210.1">
    <property type="nucleotide sequence ID" value="NZ_MOMC01000021.1"/>
</dbReference>
<keyword evidence="1" id="KW-0805">Transcription regulation</keyword>
<feature type="compositionally biased region" description="Basic and acidic residues" evidence="4">
    <location>
        <begin position="834"/>
        <end position="843"/>
    </location>
</feature>
<dbReference type="InterPro" id="IPR000792">
    <property type="entry name" value="Tscrpt_reg_LuxR_C"/>
</dbReference>
<feature type="compositionally biased region" description="Low complexity" evidence="4">
    <location>
        <begin position="1184"/>
        <end position="1208"/>
    </location>
</feature>
<evidence type="ECO:0000256" key="4">
    <source>
        <dbReference type="SAM" id="MobiDB-lite"/>
    </source>
</evidence>
<proteinExistence type="predicted"/>
<evidence type="ECO:0000256" key="2">
    <source>
        <dbReference type="ARBA" id="ARBA00023125"/>
    </source>
</evidence>
<feature type="compositionally biased region" description="Low complexity" evidence="4">
    <location>
        <begin position="1216"/>
        <end position="1240"/>
    </location>
</feature>
<dbReference type="Proteomes" id="UP000188929">
    <property type="component" value="Unassembled WGS sequence"/>
</dbReference>
<feature type="compositionally biased region" description="Gly residues" evidence="4">
    <location>
        <begin position="1142"/>
        <end position="1153"/>
    </location>
</feature>
<feature type="region of interest" description="Disordered" evidence="4">
    <location>
        <begin position="1138"/>
        <end position="1306"/>
    </location>
</feature>
<dbReference type="InterPro" id="IPR059106">
    <property type="entry name" value="WHD_MalT"/>
</dbReference>
<dbReference type="GO" id="GO:0003677">
    <property type="term" value="F:DNA binding"/>
    <property type="evidence" value="ECO:0007669"/>
    <property type="project" value="UniProtKB-KW"/>
</dbReference>
<comment type="caution">
    <text evidence="6">The sequence shown here is derived from an EMBL/GenBank/DDBJ whole genome shotgun (WGS) entry which is preliminary data.</text>
</comment>
<dbReference type="PANTHER" id="PTHR44688:SF16">
    <property type="entry name" value="DNA-BINDING TRANSCRIPTIONAL ACTIVATOR DEVR_DOSR"/>
    <property type="match status" value="1"/>
</dbReference>
<keyword evidence="7" id="KW-1185">Reference proteome</keyword>
<dbReference type="InterPro" id="IPR036388">
    <property type="entry name" value="WH-like_DNA-bd_sf"/>
</dbReference>
<evidence type="ECO:0000313" key="7">
    <source>
        <dbReference type="Proteomes" id="UP000188929"/>
    </source>
</evidence>
<dbReference type="CDD" id="cd06170">
    <property type="entry name" value="LuxR_C_like"/>
    <property type="match status" value="1"/>
</dbReference>
<dbReference type="SMART" id="SM00421">
    <property type="entry name" value="HTH_LUXR"/>
    <property type="match status" value="1"/>
</dbReference>
<dbReference type="OrthoDB" id="136365at2"/>
<feature type="compositionally biased region" description="Gly residues" evidence="4">
    <location>
        <begin position="32"/>
        <end position="41"/>
    </location>
</feature>
<feature type="region of interest" description="Disordered" evidence="4">
    <location>
        <begin position="30"/>
        <end position="52"/>
    </location>
</feature>
<feature type="compositionally biased region" description="Low complexity" evidence="4">
    <location>
        <begin position="788"/>
        <end position="819"/>
    </location>
</feature>
<accession>A0A1V2IDI9</accession>
<keyword evidence="2" id="KW-0238">DNA-binding</keyword>
<organism evidence="6 7">
    <name type="scientific">Pseudofrankia asymbiotica</name>
    <dbReference type="NCBI Taxonomy" id="1834516"/>
    <lineage>
        <taxon>Bacteria</taxon>
        <taxon>Bacillati</taxon>
        <taxon>Actinomycetota</taxon>
        <taxon>Actinomycetes</taxon>
        <taxon>Frankiales</taxon>
        <taxon>Frankiaceae</taxon>
        <taxon>Pseudofrankia</taxon>
    </lineage>
</organism>
<sequence length="1365" mass="137430">MGSAAAKDVRTGIEDVPTGVADVRTGVAARAGRGGGDAAGGGPPPLRGQLAPPALPVPFVPRPRLWEILDQGTGRALTVVRGPAGSGKTALVASWYLARRDTLPIVWLRVDPAASPARGDRPGPVALVGTLPRDAPPGEAAAGRLSPTHVMPGDTAPAGHSRSAAARPSLWEHLLVALASHPETALDVGLSELCPPPPGAAVGSFCRGLADVLSRGRPAPLVLVIDDLELVRDEADIAGLRLLAGELTGARLVLCGRRIPVATHRARAAGQLTEIGPDLLAFDTEETARLLTALRAPAAAGPALLSVTEGWAAGLRLAAGGLASRPGPAGPAVYAAGVRTAGAGPADAAYGPAGAADRAGAGASDVGQGRLGYPALPSGAFEPVAEYLRAEALVALPALVRPLLLRTSVLDQVCGPLAEAVVAERGGGEQLLAELAAGDVLATRLTLPPAPDSELAEAAEPADLAAAAPWFRYHQLLRGMLRETLRRDPTEDEAELNLRAALWYAANRRLVDAARHARRAGDWRYLACLVARGTVPLILQGDLPELAALVTDYPDRAAALGPECATVAGLARVLTGDVAAAGEHLDRARAGANAGPAAVPAAAAWAGRPGHERAGDGAAGATRRSLLMAIEAVELRRAELAGDVDAMMTAARRALRTRSVPPPGPADGLPDGLRPLALCSRGRAELWRGRLEAAEDALRTALAEARRTRLGGATASCLGALALGSALRGRLRLAEETAAAALAAMRGPLGVAASDSGPSLGDDGRAVDQARPAWTAREEQPGPARHMVPGGAVPGVPGVPGAVPVPTSAPSSPGSSAPSSPAPSSPAPSAAARAARDGGESPPRESAGLDGRGHEEHDRGWRDLEQAAWLAGSPAPVGAVEALLALAVVAGYRGDVERGLAWVDQAARAVGTGQAGQLPDLANVLRAWLHLGRRGADDLRAARRALGAVPAREGPALLLALREAAQADLLVAGGNPDAALRLLERDEAAGRRDGSAARLARGRAQLAQGDAAAAALTVAPLLRADGGGVVSVVGACAVSALAAARRGDGAQAGGLLARAFALAQDEPLVRPLLELGPEVVALTEAHPGLSDAAPELVAALRAGLVREPRRRAAEPVVTGGFGQPAGRVRPVAVPAARRAPGVAGGGGGGGGGAPAPTPSRLPEATARGGGWRSPGADGAEPGRSSTASAIPGAAPAPGASPALAATGGAEEERVWAAPAGASAEPPSAGRPAASARSPESLAGPGARPAVVSRAPRIPGASGTGQTAETAAGGGFASPGGRPRPAGEEPGGRPQPPRTGRGADRLSERELAVLSYLPTMLTTAEIAAELYVSVNTVKTHLKSIYRKLDVARRRDAVHRARALHLL</sequence>
<dbReference type="EMBL" id="MOMC01000021">
    <property type="protein sequence ID" value="ONH30939.1"/>
    <property type="molecule type" value="Genomic_DNA"/>
</dbReference>
<dbReference type="PROSITE" id="PS50043">
    <property type="entry name" value="HTH_LUXR_2"/>
    <property type="match status" value="1"/>
</dbReference>
<dbReference type="PRINTS" id="PR00038">
    <property type="entry name" value="HTHLUXR"/>
</dbReference>
<dbReference type="Pfam" id="PF00196">
    <property type="entry name" value="GerE"/>
    <property type="match status" value="1"/>
</dbReference>
<evidence type="ECO:0000256" key="3">
    <source>
        <dbReference type="ARBA" id="ARBA00023163"/>
    </source>
</evidence>
<feature type="compositionally biased region" description="Low complexity" evidence="4">
    <location>
        <begin position="1259"/>
        <end position="1270"/>
    </location>
</feature>
<evidence type="ECO:0000313" key="6">
    <source>
        <dbReference type="EMBL" id="ONH30939.1"/>
    </source>
</evidence>
<dbReference type="PANTHER" id="PTHR44688">
    <property type="entry name" value="DNA-BINDING TRANSCRIPTIONAL ACTIVATOR DEVR_DOSR"/>
    <property type="match status" value="1"/>
</dbReference>
<dbReference type="InterPro" id="IPR016032">
    <property type="entry name" value="Sig_transdc_resp-reg_C-effctor"/>
</dbReference>
<evidence type="ECO:0000256" key="1">
    <source>
        <dbReference type="ARBA" id="ARBA00023015"/>
    </source>
</evidence>
<feature type="region of interest" description="Disordered" evidence="4">
    <location>
        <begin position="129"/>
        <end position="163"/>
    </location>
</feature>
<evidence type="ECO:0000259" key="5">
    <source>
        <dbReference type="PROSITE" id="PS50043"/>
    </source>
</evidence>
<protein>
    <recommendedName>
        <fullName evidence="5">HTH luxR-type domain-containing protein</fullName>
    </recommendedName>
</protein>
<feature type="region of interest" description="Disordered" evidence="4">
    <location>
        <begin position="775"/>
        <end position="858"/>
    </location>
</feature>
<dbReference type="Gene3D" id="1.10.10.10">
    <property type="entry name" value="Winged helix-like DNA-binding domain superfamily/Winged helix DNA-binding domain"/>
    <property type="match status" value="1"/>
</dbReference>
<dbReference type="Pfam" id="PF25873">
    <property type="entry name" value="WHD_MalT"/>
    <property type="match status" value="1"/>
</dbReference>
<feature type="domain" description="HTH luxR-type" evidence="5">
    <location>
        <begin position="1298"/>
        <end position="1363"/>
    </location>
</feature>
<dbReference type="SUPFAM" id="SSF46894">
    <property type="entry name" value="C-terminal effector domain of the bipartite response regulators"/>
    <property type="match status" value="1"/>
</dbReference>
<name>A0A1V2IDI9_9ACTN</name>
<dbReference type="GO" id="GO:0006355">
    <property type="term" value="P:regulation of DNA-templated transcription"/>
    <property type="evidence" value="ECO:0007669"/>
    <property type="project" value="InterPro"/>
</dbReference>
<keyword evidence="3" id="KW-0804">Transcription</keyword>